<reference evidence="2 4" key="1">
    <citation type="journal article" date="2015" name="Genome Announc.">
        <title>Complete genome sequences for 35 biothreat assay-relevant bacillus species.</title>
        <authorList>
            <person name="Johnson S.L."/>
            <person name="Daligault H.E."/>
            <person name="Davenport K.W."/>
            <person name="Jaissle J."/>
            <person name="Frey K.G."/>
            <person name="Ladner J.T."/>
            <person name="Broomall S.M."/>
            <person name="Bishop-Lilly K.A."/>
            <person name="Bruce D.C."/>
            <person name="Gibbons H.S."/>
            <person name="Coyne S.R."/>
            <person name="Lo C.C."/>
            <person name="Meincke L."/>
            <person name="Munk A.C."/>
            <person name="Koroleva G.I."/>
            <person name="Rosenzweig C.N."/>
            <person name="Palacios G.F."/>
            <person name="Redden C.L."/>
            <person name="Minogue T.D."/>
            <person name="Chain P.S."/>
        </authorList>
    </citation>
    <scope>NUCLEOTIDE SEQUENCE [LARGE SCALE GENOMIC DNA]</scope>
    <source>
        <strain evidence="2 4">HD1011</strain>
        <plasmid evidence="2 4">3</plasmid>
    </source>
</reference>
<reference evidence="3 5" key="2">
    <citation type="submission" date="2020-05" db="EMBL/GenBank/DDBJ databases">
        <title>FDA dAtabase for Regulatory Grade micrObial Sequences (FDA-ARGOS): Supporting development and validation of Infectious Disease Dx tests.</title>
        <authorList>
            <person name="Nelson B."/>
            <person name="Plummer A."/>
            <person name="Tallon L."/>
            <person name="Sadzewicz L."/>
            <person name="Zhao X."/>
            <person name="Vavikolanu K."/>
            <person name="Mehta A."/>
            <person name="Aluvathingal J."/>
            <person name="Nadendla S."/>
            <person name="Myers T."/>
            <person name="Yan Y."/>
            <person name="Sichtig H."/>
        </authorList>
    </citation>
    <scope>NUCLEOTIDE SEQUENCE [LARGE SCALE GENOMIC DNA]</scope>
    <source>
        <strain evidence="3 5">FDAARGOS_795</strain>
        <plasmid evidence="3 5">unnamed1</plasmid>
    </source>
</reference>
<keyword evidence="3" id="KW-0614">Plasmid</keyword>
<geneLocation type="plasmid" evidence="2 4">
    <name>3</name>
</geneLocation>
<dbReference type="EMBL" id="CP009332">
    <property type="protein sequence ID" value="AJG73624.1"/>
    <property type="molecule type" value="Genomic_DNA"/>
</dbReference>
<evidence type="ECO:0000256" key="1">
    <source>
        <dbReference type="SAM" id="SignalP"/>
    </source>
</evidence>
<name>A0A0B5N724_BACTU</name>
<geneLocation type="plasmid" evidence="3 5">
    <name>unnamed1</name>
</geneLocation>
<evidence type="ECO:0000313" key="2">
    <source>
        <dbReference type="EMBL" id="AJG73624.1"/>
    </source>
</evidence>
<dbReference type="Proteomes" id="UP000501107">
    <property type="component" value="Plasmid unnamed1"/>
</dbReference>
<protein>
    <submittedName>
        <fullName evidence="3">Uncharacterized protein</fullName>
    </submittedName>
</protein>
<feature type="signal peptide" evidence="1">
    <location>
        <begin position="1"/>
        <end position="25"/>
    </location>
</feature>
<accession>A0A0B5N724</accession>
<dbReference type="AlphaFoldDB" id="A0A0B5N724"/>
<dbReference type="Proteomes" id="UP000031876">
    <property type="component" value="Plasmid 3"/>
</dbReference>
<dbReference type="RefSeq" id="WP_000751728.1">
    <property type="nucleotide sequence ID" value="NZ_CP009332.1"/>
</dbReference>
<dbReference type="EMBL" id="CP053977">
    <property type="protein sequence ID" value="QKH22487.1"/>
    <property type="molecule type" value="Genomic_DNA"/>
</dbReference>
<gene>
    <name evidence="2" type="ORF">BF38_6163</name>
    <name evidence="3" type="ORF">FOC89_00445</name>
</gene>
<feature type="chain" id="PRO_5030004263" evidence="1">
    <location>
        <begin position="26"/>
        <end position="319"/>
    </location>
</feature>
<evidence type="ECO:0000313" key="5">
    <source>
        <dbReference type="Proteomes" id="UP000501107"/>
    </source>
</evidence>
<keyword evidence="1" id="KW-0732">Signal</keyword>
<evidence type="ECO:0000313" key="3">
    <source>
        <dbReference type="EMBL" id="QKH22487.1"/>
    </source>
</evidence>
<evidence type="ECO:0000313" key="4">
    <source>
        <dbReference type="Proteomes" id="UP000031876"/>
    </source>
</evidence>
<sequence length="319" mass="35709">MKKTLGFMLVMGMGIGLGFSNTASAETSKTNVHNKLEVKQTEDGRVLGVESSEKLSLEQLDNNLIKMGFSFNEISNMQKDLKKELVKQGGKKANLELVEEKQEYKSLDGQNYVINNDNKEKIQNIKQQDANKLLNQSSKNDSKIQRMNPPSAVINDELTFNLFAIYEGTKGSDYVYKVFSNQMWTKRPYWNTTDTIGVVWEANAHAINGTESARQYWTISNLGGGVNEHNTNVGADRSSLYGTQWKLPYKTDSINRGAYTSQKITIPQSYRGSNATVGAAFAHPWFAYNFALNFGPGTIAFNDAKGDKWSLRYNMNVGS</sequence>
<dbReference type="KEGG" id="btw:BF38_6163"/>
<proteinExistence type="predicted"/>
<organism evidence="3 5">
    <name type="scientific">Bacillus thuringiensis</name>
    <dbReference type="NCBI Taxonomy" id="1428"/>
    <lineage>
        <taxon>Bacteria</taxon>
        <taxon>Bacillati</taxon>
        <taxon>Bacillota</taxon>
        <taxon>Bacilli</taxon>
        <taxon>Bacillales</taxon>
        <taxon>Bacillaceae</taxon>
        <taxon>Bacillus</taxon>
        <taxon>Bacillus cereus group</taxon>
    </lineage>
</organism>